<dbReference type="PATRIC" id="fig|1461584.3.peg.2295"/>
<organism evidence="2">
    <name type="scientific">Arthrobacter saudimassiliensis</name>
    <dbReference type="NCBI Taxonomy" id="1461584"/>
    <lineage>
        <taxon>Bacteria</taxon>
        <taxon>Bacillati</taxon>
        <taxon>Actinomycetota</taxon>
        <taxon>Actinomycetes</taxon>
        <taxon>Micrococcales</taxon>
        <taxon>Micrococcaceae</taxon>
        <taxon>Arthrobacter</taxon>
    </lineage>
</organism>
<evidence type="ECO:0000313" key="2">
    <source>
        <dbReference type="EMBL" id="CEA08957.1"/>
    </source>
</evidence>
<dbReference type="Gene3D" id="3.40.50.1820">
    <property type="entry name" value="alpha/beta hydrolase"/>
    <property type="match status" value="1"/>
</dbReference>
<dbReference type="InterPro" id="IPR000073">
    <property type="entry name" value="AB_hydrolase_1"/>
</dbReference>
<keyword evidence="2" id="KW-0378">Hydrolase</keyword>
<dbReference type="GO" id="GO:0016020">
    <property type="term" value="C:membrane"/>
    <property type="evidence" value="ECO:0007669"/>
    <property type="project" value="TreeGrafter"/>
</dbReference>
<gene>
    <name evidence="2" type="primary">ydjP</name>
    <name evidence="2" type="ORF">BN1051_02320</name>
</gene>
<name>A0A078MU14_9MICC</name>
<dbReference type="EMBL" id="LN483071">
    <property type="protein sequence ID" value="CEA08957.1"/>
    <property type="molecule type" value="Genomic_DNA"/>
</dbReference>
<reference evidence="2" key="1">
    <citation type="submission" date="2014-07" db="EMBL/GenBank/DDBJ databases">
        <authorList>
            <person name="Urmite Genomes Urmite Genomes"/>
        </authorList>
    </citation>
    <scope>NUCLEOTIDE SEQUENCE</scope>
    <source>
        <strain evidence="2">11W110_air</strain>
    </source>
</reference>
<evidence type="ECO:0000259" key="1">
    <source>
        <dbReference type="Pfam" id="PF12697"/>
    </source>
</evidence>
<accession>A0A078MU14</accession>
<dbReference type="SUPFAM" id="SSF53474">
    <property type="entry name" value="alpha/beta-Hydrolases"/>
    <property type="match status" value="1"/>
</dbReference>
<sequence length="255" mass="27761">MAAEPAVRRLRVEGHDVGLRTAGAGPGVVLVHGIGASGRYFERLAAELAADHRVHTAELPGHARLRAPGHALTMSGYAAVLVEALRRADVGPVQLVGHSMGCQVVVEAAIQAPELVSSLVLLGPTVNDAERSGPLQALRLGQDTLRESPAVNRIVFSDYLRAGPRWYLTTLPRMIRHRLEERLPLVDCPVALVRGERDPVVPRDWIERLAQARPGTLAGEVPGEPHVMMWRRPAETARWCRRLEAEAEADSEAGR</sequence>
<feature type="domain" description="AB hydrolase-1" evidence="1">
    <location>
        <begin position="28"/>
        <end position="238"/>
    </location>
</feature>
<dbReference type="AlphaFoldDB" id="A0A078MU14"/>
<dbReference type="Pfam" id="PF12697">
    <property type="entry name" value="Abhydrolase_6"/>
    <property type="match status" value="1"/>
</dbReference>
<dbReference type="GO" id="GO:0046464">
    <property type="term" value="P:acylglycerol catabolic process"/>
    <property type="evidence" value="ECO:0007669"/>
    <property type="project" value="TreeGrafter"/>
</dbReference>
<proteinExistence type="predicted"/>
<protein>
    <submittedName>
        <fullName evidence="2">AB hydrolase superfamily protein YdjP</fullName>
    </submittedName>
</protein>
<dbReference type="GO" id="GO:0047372">
    <property type="term" value="F:monoacylglycerol lipase activity"/>
    <property type="evidence" value="ECO:0007669"/>
    <property type="project" value="TreeGrafter"/>
</dbReference>
<dbReference type="PANTHER" id="PTHR43798">
    <property type="entry name" value="MONOACYLGLYCEROL LIPASE"/>
    <property type="match status" value="1"/>
</dbReference>
<dbReference type="InterPro" id="IPR029058">
    <property type="entry name" value="AB_hydrolase_fold"/>
</dbReference>
<dbReference type="InterPro" id="IPR050266">
    <property type="entry name" value="AB_hydrolase_sf"/>
</dbReference>
<dbReference type="PANTHER" id="PTHR43798:SF5">
    <property type="entry name" value="MONOACYLGLYCEROL LIPASE ABHD6"/>
    <property type="match status" value="1"/>
</dbReference>